<evidence type="ECO:0000256" key="6">
    <source>
        <dbReference type="ARBA" id="ARBA00022741"/>
    </source>
</evidence>
<dbReference type="GO" id="GO:0009298">
    <property type="term" value="P:GDP-mannose biosynthetic process"/>
    <property type="evidence" value="ECO:0007669"/>
    <property type="project" value="TreeGrafter"/>
</dbReference>
<evidence type="ECO:0000256" key="9">
    <source>
        <dbReference type="RuleBase" id="RU004190"/>
    </source>
</evidence>
<keyword evidence="6" id="KW-0547">Nucleotide-binding</keyword>
<dbReference type="PANTHER" id="PTHR46390:SF1">
    <property type="entry name" value="MANNOSE-1-PHOSPHATE GUANYLYLTRANSFERASE"/>
    <property type="match status" value="1"/>
</dbReference>
<dbReference type="GO" id="GO:0000271">
    <property type="term" value="P:polysaccharide biosynthetic process"/>
    <property type="evidence" value="ECO:0007669"/>
    <property type="project" value="InterPro"/>
</dbReference>
<evidence type="ECO:0000256" key="7">
    <source>
        <dbReference type="ARBA" id="ARBA00023134"/>
    </source>
</evidence>
<dbReference type="InterPro" id="IPR051161">
    <property type="entry name" value="Mannose-6P_isomerase_type2"/>
</dbReference>
<evidence type="ECO:0000256" key="4">
    <source>
        <dbReference type="ARBA" id="ARBA00022679"/>
    </source>
</evidence>
<name>A0AA43BKW2_ACIJO</name>
<dbReference type="RefSeq" id="WP_138742803.1">
    <property type="nucleotide sequence ID" value="NZ_JAOCLE010000008.1"/>
</dbReference>
<evidence type="ECO:0000259" key="10">
    <source>
        <dbReference type="Pfam" id="PF00483"/>
    </source>
</evidence>
<dbReference type="EMBL" id="JAOCLH010000006">
    <property type="protein sequence ID" value="MDH2171776.1"/>
    <property type="molecule type" value="Genomic_DNA"/>
</dbReference>
<dbReference type="Pfam" id="PF00483">
    <property type="entry name" value="NTP_transferase"/>
    <property type="match status" value="1"/>
</dbReference>
<dbReference type="Gene3D" id="2.60.120.10">
    <property type="entry name" value="Jelly Rolls"/>
    <property type="match status" value="1"/>
</dbReference>
<keyword evidence="5 13" id="KW-0548">Nucleotidyltransferase</keyword>
<evidence type="ECO:0000259" key="11">
    <source>
        <dbReference type="Pfam" id="PF01050"/>
    </source>
</evidence>
<dbReference type="FunFam" id="3.90.550.10:FF:000046">
    <property type="entry name" value="Mannose-1-phosphate guanylyltransferase (GDP)"/>
    <property type="match status" value="1"/>
</dbReference>
<comment type="similarity">
    <text evidence="2 9">Belongs to the mannose-6-phosphate isomerase type 2 family.</text>
</comment>
<dbReference type="GO" id="GO:0004475">
    <property type="term" value="F:mannose-1-phosphate guanylyltransferase (GTP) activity"/>
    <property type="evidence" value="ECO:0007669"/>
    <property type="project" value="UniProtKB-EC"/>
</dbReference>
<evidence type="ECO:0000313" key="14">
    <source>
        <dbReference type="Proteomes" id="UP001162261"/>
    </source>
</evidence>
<dbReference type="CDD" id="cd02509">
    <property type="entry name" value="GDP-M1P_Guanylyltransferase"/>
    <property type="match status" value="1"/>
</dbReference>
<accession>A0AA43BKW2</accession>
<protein>
    <recommendedName>
        <fullName evidence="3">mannose-1-phosphate guanylyltransferase</fullName>
        <ecNumber evidence="3">2.7.7.13</ecNumber>
    </recommendedName>
</protein>
<dbReference type="InterPro" id="IPR049577">
    <property type="entry name" value="GMPP_N"/>
</dbReference>
<evidence type="ECO:0000256" key="8">
    <source>
        <dbReference type="ARBA" id="ARBA00047343"/>
    </source>
</evidence>
<dbReference type="AlphaFoldDB" id="A0AA43BKW2"/>
<keyword evidence="13" id="KW-0413">Isomerase</keyword>
<dbReference type="InterPro" id="IPR001538">
    <property type="entry name" value="Man6P_isomerase-2_C"/>
</dbReference>
<dbReference type="InterPro" id="IPR005835">
    <property type="entry name" value="NTP_transferase_dom"/>
</dbReference>
<sequence>MIPVILSGGSGSRLWPLSRSSYPKQFLPITNERTLFELTLDRISNLNASLINFQNPIIVTNENHRFIVAEQLRQQKMTAKILLEPVARNTAPAIAAAAELALSYGEDPVLLILAADHIIQQQQAFNQAIEVGLAEAEAGKMVTFGVVPDSPEIGYGYIKSSNPVKPNKPLQAYKIETFVEKPNLTTAQEYLANGSYLWNSGMFMFKASVYLQELEKFNPLILTNARKSVQQSKNDLDFVRLDKPSFEQCPEDSIDYSVMEKTDKAVVVPLNANWSDVGAWKSVWEVSKKDALGNALRGDTIIHDTQNSLVYAESRLVGVLGLEDIVVIETSDAVLVAHKNKVQDIKKIVEILKAQQRTEVDLHRKVYRPWGNYDSIDSGDRYQVKCIVVNPGQKLSLQQHHHRAEHWIVVNGTAKIHKGKESFLLTENESVYIPLGEIHALENPGKIPLELIEVQSGSYLGEDDIVRFEDLYGRC</sequence>
<dbReference type="InterPro" id="IPR014710">
    <property type="entry name" value="RmlC-like_jellyroll"/>
</dbReference>
<evidence type="ECO:0000256" key="3">
    <source>
        <dbReference type="ARBA" id="ARBA00012387"/>
    </source>
</evidence>
<dbReference type="InterPro" id="IPR054566">
    <property type="entry name" value="ManC/GMP-like_b-helix"/>
</dbReference>
<dbReference type="EC" id="2.7.7.13" evidence="3"/>
<evidence type="ECO:0000256" key="2">
    <source>
        <dbReference type="ARBA" id="ARBA00006115"/>
    </source>
</evidence>
<dbReference type="Pfam" id="PF22640">
    <property type="entry name" value="ManC_GMP_beta-helix"/>
    <property type="match status" value="1"/>
</dbReference>
<feature type="domain" description="Nucleotidyl transferase" evidence="10">
    <location>
        <begin position="3"/>
        <end position="290"/>
    </location>
</feature>
<proteinExistence type="inferred from homology"/>
<keyword evidence="7" id="KW-0342">GTP-binding</keyword>
<feature type="domain" description="MannoseP isomerase/GMP-like beta-helix" evidence="12">
    <location>
        <begin position="300"/>
        <end position="352"/>
    </location>
</feature>
<evidence type="ECO:0000256" key="5">
    <source>
        <dbReference type="ARBA" id="ARBA00022695"/>
    </source>
</evidence>
<evidence type="ECO:0000259" key="12">
    <source>
        <dbReference type="Pfam" id="PF22640"/>
    </source>
</evidence>
<feature type="domain" description="Mannose-6-phosphate isomerase type II C-terminal" evidence="11">
    <location>
        <begin position="356"/>
        <end position="470"/>
    </location>
</feature>
<comment type="caution">
    <text evidence="13">The sequence shown here is derived from an EMBL/GenBank/DDBJ whole genome shotgun (WGS) entry which is preliminary data.</text>
</comment>
<keyword evidence="4 13" id="KW-0808">Transferase</keyword>
<organism evidence="13 14">
    <name type="scientific">Acinetobacter johnsonii</name>
    <dbReference type="NCBI Taxonomy" id="40214"/>
    <lineage>
        <taxon>Bacteria</taxon>
        <taxon>Pseudomonadati</taxon>
        <taxon>Pseudomonadota</taxon>
        <taxon>Gammaproteobacteria</taxon>
        <taxon>Moraxellales</taxon>
        <taxon>Moraxellaceae</taxon>
        <taxon>Acinetobacter</taxon>
    </lineage>
</organism>
<dbReference type="Pfam" id="PF01050">
    <property type="entry name" value="MannoseP_isomer"/>
    <property type="match status" value="1"/>
</dbReference>
<dbReference type="CDD" id="cd02213">
    <property type="entry name" value="cupin_PMI_typeII_C"/>
    <property type="match status" value="1"/>
</dbReference>
<dbReference type="SUPFAM" id="SSF53448">
    <property type="entry name" value="Nucleotide-diphospho-sugar transferases"/>
    <property type="match status" value="1"/>
</dbReference>
<comment type="catalytic activity">
    <reaction evidence="8">
        <text>alpha-D-mannose 1-phosphate + GTP + H(+) = GDP-alpha-D-mannose + diphosphate</text>
        <dbReference type="Rhea" id="RHEA:15229"/>
        <dbReference type="ChEBI" id="CHEBI:15378"/>
        <dbReference type="ChEBI" id="CHEBI:33019"/>
        <dbReference type="ChEBI" id="CHEBI:37565"/>
        <dbReference type="ChEBI" id="CHEBI:57527"/>
        <dbReference type="ChEBI" id="CHEBI:58409"/>
        <dbReference type="EC" id="2.7.7.13"/>
    </reaction>
</comment>
<dbReference type="GO" id="GO:0016853">
    <property type="term" value="F:isomerase activity"/>
    <property type="evidence" value="ECO:0007669"/>
    <property type="project" value="UniProtKB-KW"/>
</dbReference>
<dbReference type="Gene3D" id="3.90.550.10">
    <property type="entry name" value="Spore Coat Polysaccharide Biosynthesis Protein SpsA, Chain A"/>
    <property type="match status" value="1"/>
</dbReference>
<dbReference type="InterPro" id="IPR029044">
    <property type="entry name" value="Nucleotide-diphossugar_trans"/>
</dbReference>
<dbReference type="NCBIfam" id="TIGR01479">
    <property type="entry name" value="GMP_PMI"/>
    <property type="match status" value="1"/>
</dbReference>
<evidence type="ECO:0000313" key="13">
    <source>
        <dbReference type="EMBL" id="MDH2171776.1"/>
    </source>
</evidence>
<dbReference type="FunFam" id="2.60.120.10:FF:000032">
    <property type="entry name" value="Mannose-1-phosphate guanylyltransferase/mannose-6-phosphate isomerase"/>
    <property type="match status" value="1"/>
</dbReference>
<dbReference type="Proteomes" id="UP001162261">
    <property type="component" value="Unassembled WGS sequence"/>
</dbReference>
<comment type="pathway">
    <text evidence="1">Nucleotide-sugar biosynthesis; GDP-alpha-D-mannose biosynthesis; GDP-alpha-D-mannose from alpha-D-mannose 1-phosphate (GTP route): step 1/1.</text>
</comment>
<evidence type="ECO:0000256" key="1">
    <source>
        <dbReference type="ARBA" id="ARBA00004823"/>
    </source>
</evidence>
<dbReference type="InterPro" id="IPR006375">
    <property type="entry name" value="Man1P_GuaTrfase/Man6P_Isoase"/>
</dbReference>
<dbReference type="SUPFAM" id="SSF51182">
    <property type="entry name" value="RmlC-like cupins"/>
    <property type="match status" value="1"/>
</dbReference>
<dbReference type="InterPro" id="IPR011051">
    <property type="entry name" value="RmlC_Cupin_sf"/>
</dbReference>
<dbReference type="PANTHER" id="PTHR46390">
    <property type="entry name" value="MANNOSE-1-PHOSPHATE GUANYLYLTRANSFERASE"/>
    <property type="match status" value="1"/>
</dbReference>
<gene>
    <name evidence="13" type="ORF">N5J46_04900</name>
</gene>
<reference evidence="13" key="1">
    <citation type="submission" date="2022-09" db="EMBL/GenBank/DDBJ databases">
        <title>Intensive care unit water sources are persistently colonized with multi-drug resistant bacteria and are the site of extensive horizontal gene transfer of antibiotic resistance genes.</title>
        <authorList>
            <person name="Diorio-Toth L."/>
        </authorList>
    </citation>
    <scope>NUCLEOTIDE SEQUENCE</scope>
    <source>
        <strain evidence="13">GD03649</strain>
    </source>
</reference>
<dbReference type="GO" id="GO:0005525">
    <property type="term" value="F:GTP binding"/>
    <property type="evidence" value="ECO:0007669"/>
    <property type="project" value="UniProtKB-KW"/>
</dbReference>